<gene>
    <name evidence="2" type="ORF">CLUP02_07060</name>
</gene>
<dbReference type="KEGG" id="clup:CLUP02_07060"/>
<dbReference type="RefSeq" id="XP_049143200.1">
    <property type="nucleotide sequence ID" value="XM_049286057.1"/>
</dbReference>
<dbReference type="AlphaFoldDB" id="A0A9Q8SQ91"/>
<dbReference type="EMBL" id="CP019475">
    <property type="protein sequence ID" value="UQC81574.1"/>
    <property type="molecule type" value="Genomic_DNA"/>
</dbReference>
<name>A0A9Q8SQ91_9PEZI</name>
<evidence type="ECO:0000313" key="2">
    <source>
        <dbReference type="EMBL" id="UQC81574.1"/>
    </source>
</evidence>
<feature type="region of interest" description="Disordered" evidence="1">
    <location>
        <begin position="1"/>
        <end position="31"/>
    </location>
</feature>
<sequence>MHIATLRCIQSSDRTSEASRREKRGNSFASHQNRWQSIFTSAQTSFSHLMPRTAQTTHCPLSFHKTKLWTLSSPDH</sequence>
<protein>
    <submittedName>
        <fullName evidence="2">Uncharacterized protein</fullName>
    </submittedName>
</protein>
<accession>A0A9Q8SQ91</accession>
<dbReference type="GeneID" id="73341067"/>
<evidence type="ECO:0000313" key="3">
    <source>
        <dbReference type="Proteomes" id="UP000830671"/>
    </source>
</evidence>
<dbReference type="Proteomes" id="UP000830671">
    <property type="component" value="Chromosome 3"/>
</dbReference>
<proteinExistence type="predicted"/>
<evidence type="ECO:0000256" key="1">
    <source>
        <dbReference type="SAM" id="MobiDB-lite"/>
    </source>
</evidence>
<organism evidence="2 3">
    <name type="scientific">Colletotrichum lupini</name>
    <dbReference type="NCBI Taxonomy" id="145971"/>
    <lineage>
        <taxon>Eukaryota</taxon>
        <taxon>Fungi</taxon>
        <taxon>Dikarya</taxon>
        <taxon>Ascomycota</taxon>
        <taxon>Pezizomycotina</taxon>
        <taxon>Sordariomycetes</taxon>
        <taxon>Hypocreomycetidae</taxon>
        <taxon>Glomerellales</taxon>
        <taxon>Glomerellaceae</taxon>
        <taxon>Colletotrichum</taxon>
        <taxon>Colletotrichum acutatum species complex</taxon>
    </lineage>
</organism>
<keyword evidence="3" id="KW-1185">Reference proteome</keyword>
<reference evidence="2" key="1">
    <citation type="journal article" date="2021" name="Mol. Plant Microbe Interact.">
        <title>Complete Genome Sequence of the Plant-Pathogenic Fungus Colletotrichum lupini.</title>
        <authorList>
            <person name="Baroncelli R."/>
            <person name="Pensec F."/>
            <person name="Da Lio D."/>
            <person name="Boufleur T."/>
            <person name="Vicente I."/>
            <person name="Sarrocco S."/>
            <person name="Picot A."/>
            <person name="Baraldi E."/>
            <person name="Sukno S."/>
            <person name="Thon M."/>
            <person name="Le Floch G."/>
        </authorList>
    </citation>
    <scope>NUCLEOTIDE SEQUENCE</scope>
    <source>
        <strain evidence="2">IMI 504893</strain>
    </source>
</reference>